<dbReference type="Proteomes" id="UP001596990">
    <property type="component" value="Unassembled WGS sequence"/>
</dbReference>
<proteinExistence type="predicted"/>
<name>A0ABW3L6B8_9BACI</name>
<dbReference type="EMBL" id="JBHTKL010000005">
    <property type="protein sequence ID" value="MFD1020303.1"/>
    <property type="molecule type" value="Genomic_DNA"/>
</dbReference>
<evidence type="ECO:0000313" key="1">
    <source>
        <dbReference type="EMBL" id="MFD1020303.1"/>
    </source>
</evidence>
<protein>
    <submittedName>
        <fullName evidence="1">DUF6470 family protein</fullName>
    </submittedName>
</protein>
<organism evidence="1 2">
    <name type="scientific">Thalassobacillus hwangdonensis</name>
    <dbReference type="NCBI Taxonomy" id="546108"/>
    <lineage>
        <taxon>Bacteria</taxon>
        <taxon>Bacillati</taxon>
        <taxon>Bacillota</taxon>
        <taxon>Bacilli</taxon>
        <taxon>Bacillales</taxon>
        <taxon>Bacillaceae</taxon>
        <taxon>Thalassobacillus</taxon>
    </lineage>
</organism>
<dbReference type="InterPro" id="IPR045527">
    <property type="entry name" value="DUF6470"/>
</dbReference>
<comment type="caution">
    <text evidence="1">The sequence shown here is derived from an EMBL/GenBank/DDBJ whole genome shotgun (WGS) entry which is preliminary data.</text>
</comment>
<reference evidence="2" key="1">
    <citation type="journal article" date="2019" name="Int. J. Syst. Evol. Microbiol.">
        <title>The Global Catalogue of Microorganisms (GCM) 10K type strain sequencing project: providing services to taxonomists for standard genome sequencing and annotation.</title>
        <authorList>
            <consortium name="The Broad Institute Genomics Platform"/>
            <consortium name="The Broad Institute Genome Sequencing Center for Infectious Disease"/>
            <person name="Wu L."/>
            <person name="Ma J."/>
        </authorList>
    </citation>
    <scope>NUCLEOTIDE SEQUENCE [LARGE SCALE GENOMIC DNA]</scope>
    <source>
        <strain evidence="2">CCUG 56607</strain>
    </source>
</reference>
<sequence>MNFPQIRIQSQSARIGMDSKDAELTMQQPNAQVSIQQPKADLSIKQKKGKLSIDQTNAWNNIGLKSSFVRTRETADHARQALLEGIARISQEGDELMRIENDGNPIAAQAERNARYEFFVQHGGMPTYDLVNLSYEVGGAEIDVRPNKPVIDVIPQKPQINYTKGDVSIYIEQYPELNIDFDGLKYVGYRFETEI</sequence>
<evidence type="ECO:0000313" key="2">
    <source>
        <dbReference type="Proteomes" id="UP001596990"/>
    </source>
</evidence>
<accession>A0ABW3L6B8</accession>
<keyword evidence="2" id="KW-1185">Reference proteome</keyword>
<dbReference type="Pfam" id="PF20074">
    <property type="entry name" value="DUF6470"/>
    <property type="match status" value="1"/>
</dbReference>
<gene>
    <name evidence="1" type="ORF">ACFQ2J_14035</name>
</gene>
<dbReference type="RefSeq" id="WP_386061650.1">
    <property type="nucleotide sequence ID" value="NZ_JBHTKL010000005.1"/>
</dbReference>